<dbReference type="PANTHER" id="PTHR39708">
    <property type="entry name" value="OS07G0483400 PROTEIN"/>
    <property type="match status" value="1"/>
</dbReference>
<organism evidence="1 2">
    <name type="scientific">Brassica napus</name>
    <name type="common">Rape</name>
    <dbReference type="NCBI Taxonomy" id="3708"/>
    <lineage>
        <taxon>Eukaryota</taxon>
        <taxon>Viridiplantae</taxon>
        <taxon>Streptophyta</taxon>
        <taxon>Embryophyta</taxon>
        <taxon>Tracheophyta</taxon>
        <taxon>Spermatophyta</taxon>
        <taxon>Magnoliopsida</taxon>
        <taxon>eudicotyledons</taxon>
        <taxon>Gunneridae</taxon>
        <taxon>Pentapetalae</taxon>
        <taxon>rosids</taxon>
        <taxon>malvids</taxon>
        <taxon>Brassicales</taxon>
        <taxon>Brassicaceae</taxon>
        <taxon>Brassiceae</taxon>
        <taxon>Brassica</taxon>
    </lineage>
</organism>
<protein>
    <submittedName>
        <fullName evidence="1">Uncharacterized protein</fullName>
    </submittedName>
</protein>
<accession>A0ABQ8DZK3</accession>
<keyword evidence="2" id="KW-1185">Reference proteome</keyword>
<name>A0ABQ8DZK3_BRANA</name>
<feature type="non-terminal residue" evidence="1">
    <location>
        <position position="1"/>
    </location>
</feature>
<proteinExistence type="predicted"/>
<sequence>ASCSFSIHSSIKRWVNVCPQLLEYFRYVRSRLLLFNDCGESGGRAAQLLYYDAHQQVIIINTHLLCPHDSTLSMTVFDRFIRFSSRTMKTFPSLMLLFCLYRCLHETDLDAATKGNRYIHSCLSLDVYISNAFTFVILNKFFCGTISRLNEEIKGFVKSGFLIICQRSNQIQTRPAIVWFLAHAWRQRTGEQRK</sequence>
<dbReference type="EMBL" id="JAGKQM010000003">
    <property type="protein sequence ID" value="KAH0934779.1"/>
    <property type="molecule type" value="Genomic_DNA"/>
</dbReference>
<gene>
    <name evidence="1" type="ORF">HID58_011896</name>
</gene>
<dbReference type="PANTHER" id="PTHR39708:SF2">
    <property type="entry name" value="BLOC-1-RELATED COMPLEX SUBUNIT 6 C-TERMINAL HELIX DOMAIN-CONTAINING PROTEIN"/>
    <property type="match status" value="1"/>
</dbReference>
<evidence type="ECO:0000313" key="2">
    <source>
        <dbReference type="Proteomes" id="UP000824890"/>
    </source>
</evidence>
<dbReference type="Proteomes" id="UP000824890">
    <property type="component" value="Unassembled WGS sequence"/>
</dbReference>
<comment type="caution">
    <text evidence="1">The sequence shown here is derived from an EMBL/GenBank/DDBJ whole genome shotgun (WGS) entry which is preliminary data.</text>
</comment>
<reference evidence="1 2" key="1">
    <citation type="submission" date="2021-05" db="EMBL/GenBank/DDBJ databases">
        <title>Genome Assembly of Synthetic Allotetraploid Brassica napus Reveals Homoeologous Exchanges between Subgenomes.</title>
        <authorList>
            <person name="Davis J.T."/>
        </authorList>
    </citation>
    <scope>NUCLEOTIDE SEQUENCE [LARGE SCALE GENOMIC DNA]</scope>
    <source>
        <strain evidence="2">cv. Da-Ae</strain>
        <tissue evidence="1">Seedling</tissue>
    </source>
</reference>
<evidence type="ECO:0000313" key="1">
    <source>
        <dbReference type="EMBL" id="KAH0934779.1"/>
    </source>
</evidence>